<feature type="compositionally biased region" description="Acidic residues" evidence="1">
    <location>
        <begin position="18"/>
        <end position="29"/>
    </location>
</feature>
<evidence type="ECO:0000313" key="3">
    <source>
        <dbReference type="Proteomes" id="UP001215598"/>
    </source>
</evidence>
<protein>
    <submittedName>
        <fullName evidence="2">Uncharacterized protein</fullName>
    </submittedName>
</protein>
<gene>
    <name evidence="2" type="ORF">B0H16DRAFT_1892149</name>
</gene>
<feature type="region of interest" description="Disordered" evidence="1">
    <location>
        <begin position="1"/>
        <end position="58"/>
    </location>
</feature>
<accession>A0AAD7I7K4</accession>
<dbReference type="AlphaFoldDB" id="A0AAD7I7K4"/>
<comment type="caution">
    <text evidence="2">The sequence shown here is derived from an EMBL/GenBank/DDBJ whole genome shotgun (WGS) entry which is preliminary data.</text>
</comment>
<evidence type="ECO:0000313" key="2">
    <source>
        <dbReference type="EMBL" id="KAJ7735715.1"/>
    </source>
</evidence>
<sequence>MCGGGSWGLSDSGVRGEEDSEDDELDDDVASVTGSDDVVRGRRVGGGSGGYNEDEPDAIETRLDDPEAAGAPLRPVAVDKAHLLQAADDRSPNAPVALNIVNEAHTRLEPIIETTATTGGFTNALAAALEIVLAPQFSSINATIARGQAVRFNVMAELYEHGFRGLPKTVAGSGVALATAVAVGGVQVLPATNSAVNTVCPLLLNATTATIIAFSHELVEYYNENFGIVPGDTVTQRQATILLRCYLLGARKKRAGGSLLWCRRESNPNGCSSNPFRKCDILVHLTPQQHRSMLSSIRERAS</sequence>
<dbReference type="EMBL" id="JARKIB010000125">
    <property type="protein sequence ID" value="KAJ7735715.1"/>
    <property type="molecule type" value="Genomic_DNA"/>
</dbReference>
<name>A0AAD7I7K4_9AGAR</name>
<dbReference type="Proteomes" id="UP001215598">
    <property type="component" value="Unassembled WGS sequence"/>
</dbReference>
<reference evidence="2" key="1">
    <citation type="submission" date="2023-03" db="EMBL/GenBank/DDBJ databases">
        <title>Massive genome expansion in bonnet fungi (Mycena s.s.) driven by repeated elements and novel gene families across ecological guilds.</title>
        <authorList>
            <consortium name="Lawrence Berkeley National Laboratory"/>
            <person name="Harder C.B."/>
            <person name="Miyauchi S."/>
            <person name="Viragh M."/>
            <person name="Kuo A."/>
            <person name="Thoen E."/>
            <person name="Andreopoulos B."/>
            <person name="Lu D."/>
            <person name="Skrede I."/>
            <person name="Drula E."/>
            <person name="Henrissat B."/>
            <person name="Morin E."/>
            <person name="Kohler A."/>
            <person name="Barry K."/>
            <person name="LaButti K."/>
            <person name="Morin E."/>
            <person name="Salamov A."/>
            <person name="Lipzen A."/>
            <person name="Mereny Z."/>
            <person name="Hegedus B."/>
            <person name="Baldrian P."/>
            <person name="Stursova M."/>
            <person name="Weitz H."/>
            <person name="Taylor A."/>
            <person name="Grigoriev I.V."/>
            <person name="Nagy L.G."/>
            <person name="Martin F."/>
            <person name="Kauserud H."/>
        </authorList>
    </citation>
    <scope>NUCLEOTIDE SEQUENCE</scope>
    <source>
        <strain evidence="2">CBHHK182m</strain>
    </source>
</reference>
<organism evidence="2 3">
    <name type="scientific">Mycena metata</name>
    <dbReference type="NCBI Taxonomy" id="1033252"/>
    <lineage>
        <taxon>Eukaryota</taxon>
        <taxon>Fungi</taxon>
        <taxon>Dikarya</taxon>
        <taxon>Basidiomycota</taxon>
        <taxon>Agaricomycotina</taxon>
        <taxon>Agaricomycetes</taxon>
        <taxon>Agaricomycetidae</taxon>
        <taxon>Agaricales</taxon>
        <taxon>Marasmiineae</taxon>
        <taxon>Mycenaceae</taxon>
        <taxon>Mycena</taxon>
    </lineage>
</organism>
<evidence type="ECO:0000256" key="1">
    <source>
        <dbReference type="SAM" id="MobiDB-lite"/>
    </source>
</evidence>
<keyword evidence="3" id="KW-1185">Reference proteome</keyword>
<proteinExistence type="predicted"/>